<organism evidence="1">
    <name type="scientific">Megaviridae environmental sample</name>
    <dbReference type="NCBI Taxonomy" id="1737588"/>
    <lineage>
        <taxon>Viruses</taxon>
        <taxon>Varidnaviria</taxon>
        <taxon>Bamfordvirae</taxon>
        <taxon>Nucleocytoviricota</taxon>
        <taxon>Megaviricetes</taxon>
        <taxon>Imitervirales</taxon>
        <taxon>Mimiviridae</taxon>
        <taxon>environmental samples</taxon>
    </lineage>
</organism>
<name>A0A5J6VHR0_9VIRU</name>
<accession>A0A5J6VHR0</accession>
<dbReference type="SUPFAM" id="SSF52540">
    <property type="entry name" value="P-loop containing nucleoside triphosphate hydrolases"/>
    <property type="match status" value="1"/>
</dbReference>
<dbReference type="Pfam" id="PF13671">
    <property type="entry name" value="AAA_33"/>
    <property type="match status" value="1"/>
</dbReference>
<proteinExistence type="predicted"/>
<dbReference type="Gene3D" id="3.40.50.300">
    <property type="entry name" value="P-loop containing nucleotide triphosphate hydrolases"/>
    <property type="match status" value="1"/>
</dbReference>
<dbReference type="EMBL" id="MN448270">
    <property type="protein sequence ID" value="QFG73716.1"/>
    <property type="molecule type" value="Genomic_DNA"/>
</dbReference>
<sequence>MSCFMHSQSYYTCEGKRISKKKFYQKTKTTNVKRLKYNEILPYIKDNIVLLVGMSCSGKSTLAKYIKTKRPAVVVHLDDVLRKHAKTHPKGERIFRIYNGNKRYPDVIDYLITYLGVIINKAKKKNKLCIIEGGLFDKDIINTILGNKGTLFYVHPTSINIWKRNIQKRVKIDMEKRTYRTRIIWGNLTSDISNSNLNKLIAKVARQKMMDVSLDYDFFNKLCKYHIVLIN</sequence>
<dbReference type="InterPro" id="IPR027417">
    <property type="entry name" value="P-loop_NTPase"/>
</dbReference>
<protein>
    <recommendedName>
        <fullName evidence="2">AAA domain protein</fullName>
    </recommendedName>
</protein>
<evidence type="ECO:0000313" key="1">
    <source>
        <dbReference type="EMBL" id="QFG73716.1"/>
    </source>
</evidence>
<reference evidence="1" key="1">
    <citation type="journal article" date="2019" name="Philos. Trans. R. Soc. Lond., B, Biol. Sci.">
        <title>Targeted metagenomic recovery of four divergent viruses reveals shared and distinctive characteristics of giant viruses of marine eukaryotes.</title>
        <authorList>
            <person name="Needham D.M."/>
            <person name="Poirier C."/>
            <person name="Hehenberger E."/>
            <person name="Jimenez V."/>
            <person name="Swalwell J.E."/>
            <person name="Santoro A.E."/>
            <person name="Worden A.Z."/>
        </authorList>
    </citation>
    <scope>NUCLEOTIDE SEQUENCE</scope>
    <source>
        <strain evidence="1">OPacV-662</strain>
    </source>
</reference>
<evidence type="ECO:0008006" key="2">
    <source>
        <dbReference type="Google" id="ProtNLM"/>
    </source>
</evidence>